<name>A0A2H3B5L6_9AGAR</name>
<gene>
    <name evidence="1" type="ORF">ARMSODRAFT_1089807</name>
</gene>
<dbReference type="Proteomes" id="UP000218334">
    <property type="component" value="Unassembled WGS sequence"/>
</dbReference>
<dbReference type="EMBL" id="KZ293477">
    <property type="protein sequence ID" value="PBK61298.1"/>
    <property type="molecule type" value="Genomic_DNA"/>
</dbReference>
<accession>A0A2H3B5L6</accession>
<organism evidence="1 2">
    <name type="scientific">Armillaria solidipes</name>
    <dbReference type="NCBI Taxonomy" id="1076256"/>
    <lineage>
        <taxon>Eukaryota</taxon>
        <taxon>Fungi</taxon>
        <taxon>Dikarya</taxon>
        <taxon>Basidiomycota</taxon>
        <taxon>Agaricomycotina</taxon>
        <taxon>Agaricomycetes</taxon>
        <taxon>Agaricomycetidae</taxon>
        <taxon>Agaricales</taxon>
        <taxon>Marasmiineae</taxon>
        <taxon>Physalacriaceae</taxon>
        <taxon>Armillaria</taxon>
    </lineage>
</organism>
<sequence>MAWLNGDSQWKPCSGGCTCPDHDLPLYTSTFSDNMLENRDLVRLARSNEEPLPAEAAVLTGMIAEYSERITALDSRVVDLRELRTTLLRQISLIDEEANHILGEREKLSVAIDTRKKFLSPVRRLPPEILCRIFHETVNKTIPRSLSKRERGWWDFQDVTSPLWTIELVCRRWREAVISFPELWSYLNVVVTDDNFFMGTYRYTRLLSRQLARSKQHFLTVSIHHDAEESGSHELPEALIALLFSASERIQVLSLAMSSTTFSSLQPLRLFFPSLEYLWLLSTDSPDTNELGGTVLFDGAPKLWSVNVMDIQYPSWSFSLPWNQITYFASDHACLHGADAFPLQIMDQLRSMPNVEECHLRCEAWDENLITEQPQVICRKLRSLNLSTRLTHQRPTFQILNQLTTPALSSLSFDGCVYDKELDVENTFTAIRNLIGRSDNPLKTLRFLHGLVLTEDILSILCSTPTLENIGLEKVLLEAFTRSFFDRLTIKPTAPPSDAAILLPRLRLFHLSGVMSKDFDAEGFVGMIESRCQQVNPAVARLDSVLLHRFVPPEEPDDDVAQTLSRLDNLHSTGVGIAIFKRAMLPSEKSVW</sequence>
<dbReference type="SUPFAM" id="SSF52047">
    <property type="entry name" value="RNI-like"/>
    <property type="match status" value="1"/>
</dbReference>
<evidence type="ECO:0000313" key="2">
    <source>
        <dbReference type="Proteomes" id="UP000218334"/>
    </source>
</evidence>
<evidence type="ECO:0000313" key="1">
    <source>
        <dbReference type="EMBL" id="PBK61298.1"/>
    </source>
</evidence>
<proteinExistence type="predicted"/>
<dbReference type="Gene3D" id="1.20.1280.50">
    <property type="match status" value="1"/>
</dbReference>
<keyword evidence="2" id="KW-1185">Reference proteome</keyword>
<dbReference type="AlphaFoldDB" id="A0A2H3B5L6"/>
<protein>
    <submittedName>
        <fullName evidence="1">Uncharacterized protein</fullName>
    </submittedName>
</protein>
<reference evidence="2" key="1">
    <citation type="journal article" date="2017" name="Nat. Ecol. Evol.">
        <title>Genome expansion and lineage-specific genetic innovations in the forest pathogenic fungi Armillaria.</title>
        <authorList>
            <person name="Sipos G."/>
            <person name="Prasanna A.N."/>
            <person name="Walter M.C."/>
            <person name="O'Connor E."/>
            <person name="Balint B."/>
            <person name="Krizsan K."/>
            <person name="Kiss B."/>
            <person name="Hess J."/>
            <person name="Varga T."/>
            <person name="Slot J."/>
            <person name="Riley R."/>
            <person name="Boka B."/>
            <person name="Rigling D."/>
            <person name="Barry K."/>
            <person name="Lee J."/>
            <person name="Mihaltcheva S."/>
            <person name="LaButti K."/>
            <person name="Lipzen A."/>
            <person name="Waldron R."/>
            <person name="Moloney N.M."/>
            <person name="Sperisen C."/>
            <person name="Kredics L."/>
            <person name="Vagvoelgyi C."/>
            <person name="Patrignani A."/>
            <person name="Fitzpatrick D."/>
            <person name="Nagy I."/>
            <person name="Doyle S."/>
            <person name="Anderson J.B."/>
            <person name="Grigoriev I.V."/>
            <person name="Gueldener U."/>
            <person name="Muensterkoetter M."/>
            <person name="Nagy L.G."/>
        </authorList>
    </citation>
    <scope>NUCLEOTIDE SEQUENCE [LARGE SCALE GENOMIC DNA]</scope>
    <source>
        <strain evidence="2">28-4</strain>
    </source>
</reference>